<proteinExistence type="inferred from homology"/>
<dbReference type="InterPro" id="IPR043504">
    <property type="entry name" value="Peptidase_S1_PA_chymotrypsin"/>
</dbReference>
<sequence>MSHPLAQKAIQPQDRTSLAMTRLALLLLILALPVRAAELPVLPQDQLADWQAVGRVNTQGYRRVGMCTGTLVAPDLVLTAAHCLLGPDARPVRAADLRFVAGWRGGDHAGVAEVARYDLHPKALQGEALSIEHDLALLHLAAPLDPPPVPLGTRAGPPFALIGYHDHRPHRLSGRMDCGGGRSHRMLLLDCPVRPGNSGGPVLARQDGRWQVVGVVSARSDHGTLVVPLDGWLRGQVMPGAPYPR</sequence>
<keyword evidence="5 6" id="KW-0720">Serine protease</keyword>
<keyword evidence="2 6" id="KW-0645">Protease</keyword>
<gene>
    <name evidence="8" type="ORF">SAMN04487993_1011100</name>
</gene>
<evidence type="ECO:0000256" key="1">
    <source>
        <dbReference type="ARBA" id="ARBA00008764"/>
    </source>
</evidence>
<protein>
    <recommendedName>
        <fullName evidence="6">Serine protease</fullName>
        <ecNumber evidence="6">3.4.21.-</ecNumber>
    </recommendedName>
</protein>
<name>A0A1G8P0D3_9RHOB</name>
<dbReference type="InterPro" id="IPR050966">
    <property type="entry name" value="Glutamyl_endopeptidase"/>
</dbReference>
<evidence type="ECO:0000256" key="4">
    <source>
        <dbReference type="ARBA" id="ARBA00022801"/>
    </source>
</evidence>
<evidence type="ECO:0000256" key="6">
    <source>
        <dbReference type="RuleBase" id="RU004296"/>
    </source>
</evidence>
<dbReference type="GO" id="GO:0006508">
    <property type="term" value="P:proteolysis"/>
    <property type="evidence" value="ECO:0007669"/>
    <property type="project" value="UniProtKB-KW"/>
</dbReference>
<keyword evidence="3" id="KW-0732">Signal</keyword>
<dbReference type="InterPro" id="IPR018114">
    <property type="entry name" value="TRYPSIN_HIS"/>
</dbReference>
<feature type="domain" description="Peptidase S1" evidence="7">
    <location>
        <begin position="50"/>
        <end position="238"/>
    </location>
</feature>
<evidence type="ECO:0000259" key="7">
    <source>
        <dbReference type="PROSITE" id="PS50240"/>
    </source>
</evidence>
<dbReference type="SUPFAM" id="SSF50494">
    <property type="entry name" value="Trypsin-like serine proteases"/>
    <property type="match status" value="1"/>
</dbReference>
<dbReference type="InterPro" id="IPR001254">
    <property type="entry name" value="Trypsin_dom"/>
</dbReference>
<evidence type="ECO:0000256" key="5">
    <source>
        <dbReference type="ARBA" id="ARBA00022825"/>
    </source>
</evidence>
<accession>A0A1G8P0D3</accession>
<dbReference type="PROSITE" id="PS50240">
    <property type="entry name" value="TRYPSIN_DOM"/>
    <property type="match status" value="1"/>
</dbReference>
<dbReference type="AlphaFoldDB" id="A0A1G8P0D3"/>
<dbReference type="Proteomes" id="UP000199093">
    <property type="component" value="Unassembled WGS sequence"/>
</dbReference>
<keyword evidence="9" id="KW-1185">Reference proteome</keyword>
<dbReference type="InterPro" id="IPR008256">
    <property type="entry name" value="Peptidase_S1B"/>
</dbReference>
<dbReference type="Gene3D" id="2.40.10.10">
    <property type="entry name" value="Trypsin-like serine proteases"/>
    <property type="match status" value="2"/>
</dbReference>
<comment type="similarity">
    <text evidence="1 6">Belongs to the peptidase S1B family.</text>
</comment>
<organism evidence="8 9">
    <name type="scientific">Salipiger marinus</name>
    <dbReference type="NCBI Taxonomy" id="555512"/>
    <lineage>
        <taxon>Bacteria</taxon>
        <taxon>Pseudomonadati</taxon>
        <taxon>Pseudomonadota</taxon>
        <taxon>Alphaproteobacteria</taxon>
        <taxon>Rhodobacterales</taxon>
        <taxon>Roseobacteraceae</taxon>
        <taxon>Salipiger</taxon>
    </lineage>
</organism>
<keyword evidence="4 6" id="KW-0378">Hydrolase</keyword>
<dbReference type="STRING" id="555512.SAMN04487993_1011100"/>
<dbReference type="PANTHER" id="PTHR15462:SF8">
    <property type="entry name" value="SERINE PROTEASE"/>
    <property type="match status" value="1"/>
</dbReference>
<evidence type="ECO:0000313" key="8">
    <source>
        <dbReference type="EMBL" id="SDI85974.1"/>
    </source>
</evidence>
<dbReference type="EC" id="3.4.21.-" evidence="6"/>
<evidence type="ECO:0000256" key="3">
    <source>
        <dbReference type="ARBA" id="ARBA00022729"/>
    </source>
</evidence>
<dbReference type="InterPro" id="IPR009003">
    <property type="entry name" value="Peptidase_S1_PA"/>
</dbReference>
<dbReference type="EMBL" id="FNEJ01000011">
    <property type="protein sequence ID" value="SDI85974.1"/>
    <property type="molecule type" value="Genomic_DNA"/>
</dbReference>
<dbReference type="PROSITE" id="PS00134">
    <property type="entry name" value="TRYPSIN_HIS"/>
    <property type="match status" value="1"/>
</dbReference>
<dbReference type="GO" id="GO:0004252">
    <property type="term" value="F:serine-type endopeptidase activity"/>
    <property type="evidence" value="ECO:0007669"/>
    <property type="project" value="InterPro"/>
</dbReference>
<reference evidence="9" key="1">
    <citation type="submission" date="2016-10" db="EMBL/GenBank/DDBJ databases">
        <authorList>
            <person name="Varghese N."/>
            <person name="Submissions S."/>
        </authorList>
    </citation>
    <scope>NUCLEOTIDE SEQUENCE [LARGE SCALE GENOMIC DNA]</scope>
    <source>
        <strain evidence="9">DSM 26424</strain>
    </source>
</reference>
<evidence type="ECO:0000256" key="2">
    <source>
        <dbReference type="ARBA" id="ARBA00022670"/>
    </source>
</evidence>
<evidence type="ECO:0000313" key="9">
    <source>
        <dbReference type="Proteomes" id="UP000199093"/>
    </source>
</evidence>
<dbReference type="Pfam" id="PF13365">
    <property type="entry name" value="Trypsin_2"/>
    <property type="match status" value="1"/>
</dbReference>
<dbReference type="PANTHER" id="PTHR15462">
    <property type="entry name" value="SERINE PROTEASE"/>
    <property type="match status" value="1"/>
</dbReference>
<dbReference type="PRINTS" id="PR00839">
    <property type="entry name" value="V8PROTEASE"/>
</dbReference>